<reference evidence="7" key="1">
    <citation type="journal article" date="2016" name="Genome Announc.">
        <title>Complete genome sequence of Alkaliphilus metalliredigens strain QYMF, an alkaliphilic and metal-reducing bacterium isolated from borax-contaminated leachate ponds.</title>
        <authorList>
            <person name="Hwang C."/>
            <person name="Copeland A."/>
            <person name="Lucas S."/>
            <person name="Lapidus A."/>
            <person name="Barry K."/>
            <person name="Detter J.C."/>
            <person name="Glavina Del Rio T."/>
            <person name="Hammon N."/>
            <person name="Israni S."/>
            <person name="Dalin E."/>
            <person name="Tice H."/>
            <person name="Pitluck S."/>
            <person name="Chertkov O."/>
            <person name="Brettin T."/>
            <person name="Bruce D."/>
            <person name="Han C."/>
            <person name="Schmutz J."/>
            <person name="Larimer F."/>
            <person name="Land M.L."/>
            <person name="Hauser L."/>
            <person name="Kyrpides N."/>
            <person name="Mikhailova N."/>
            <person name="Ye Q."/>
            <person name="Zhou J."/>
            <person name="Richardson P."/>
            <person name="Fields M.W."/>
        </authorList>
    </citation>
    <scope>NUCLEOTIDE SEQUENCE [LARGE SCALE GENOMIC DNA]</scope>
    <source>
        <strain evidence="7">QYMF</strain>
    </source>
</reference>
<dbReference type="Pfam" id="PF13240">
    <property type="entry name" value="Zn_Ribbon_1"/>
    <property type="match status" value="1"/>
</dbReference>
<keyword evidence="7" id="KW-1185">Reference proteome</keyword>
<dbReference type="GO" id="GO:0005886">
    <property type="term" value="C:plasma membrane"/>
    <property type="evidence" value="ECO:0007669"/>
    <property type="project" value="UniProtKB-SubCell"/>
</dbReference>
<evidence type="ECO:0000256" key="1">
    <source>
        <dbReference type="SAM" id="Phobius"/>
    </source>
</evidence>
<dbReference type="EMBL" id="CP000724">
    <property type="protein sequence ID" value="ABR46472.1"/>
    <property type="molecule type" value="Genomic_DNA"/>
</dbReference>
<dbReference type="Pfam" id="PF22813">
    <property type="entry name" value="TcaA_2nd"/>
    <property type="match status" value="1"/>
</dbReference>
<feature type="domain" description="TcaA 4th" evidence="4">
    <location>
        <begin position="186"/>
        <end position="258"/>
    </location>
</feature>
<dbReference type="AlphaFoldDB" id="A6TJV4"/>
<organism evidence="6 7">
    <name type="scientific">Alkaliphilus metalliredigens (strain QYMF)</name>
    <dbReference type="NCBI Taxonomy" id="293826"/>
    <lineage>
        <taxon>Bacteria</taxon>
        <taxon>Bacillati</taxon>
        <taxon>Bacillota</taxon>
        <taxon>Clostridia</taxon>
        <taxon>Peptostreptococcales</taxon>
        <taxon>Natronincolaceae</taxon>
        <taxon>Alkaliphilus</taxon>
    </lineage>
</organism>
<dbReference type="InterPro" id="IPR026870">
    <property type="entry name" value="Zinc_ribbon_dom"/>
</dbReference>
<accession>A6TJV4</accession>
<proteinExistence type="predicted"/>
<dbReference type="KEGG" id="amt:Amet_0239"/>
<keyword evidence="1" id="KW-0472">Membrane</keyword>
<evidence type="ECO:0000313" key="6">
    <source>
        <dbReference type="EMBL" id="ABR46472.1"/>
    </source>
</evidence>
<dbReference type="PANTHER" id="PTHR40038">
    <property type="entry name" value="MEMBRANE-ASSOCIATED PROTEIN TCAA"/>
    <property type="match status" value="1"/>
</dbReference>
<feature type="domain" description="TcaA 4th" evidence="4">
    <location>
        <begin position="263"/>
        <end position="326"/>
    </location>
</feature>
<feature type="domain" description="TcaA second" evidence="3">
    <location>
        <begin position="78"/>
        <end position="181"/>
    </location>
</feature>
<protein>
    <submittedName>
        <fullName evidence="6">Membrane protein-like protein</fullName>
    </submittedName>
</protein>
<feature type="transmembrane region" description="Helical" evidence="1">
    <location>
        <begin position="53"/>
        <end position="72"/>
    </location>
</feature>
<dbReference type="InterPro" id="IPR056902">
    <property type="entry name" value="NTF2_YvbJ"/>
</dbReference>
<evidence type="ECO:0000259" key="4">
    <source>
        <dbReference type="Pfam" id="PF22820"/>
    </source>
</evidence>
<dbReference type="InterPro" id="IPR054530">
    <property type="entry name" value="TcaA_4th"/>
</dbReference>
<evidence type="ECO:0000313" key="7">
    <source>
        <dbReference type="Proteomes" id="UP000001572"/>
    </source>
</evidence>
<keyword evidence="1" id="KW-1133">Transmembrane helix</keyword>
<name>A6TJV4_ALKMQ</name>
<dbReference type="OrthoDB" id="1714200at2"/>
<gene>
    <name evidence="6" type="ordered locus">Amet_0239</name>
</gene>
<dbReference type="PANTHER" id="PTHR40038:SF1">
    <property type="entry name" value="MEMBRANE-ASSOCIATED PROTEIN TCAA"/>
    <property type="match status" value="1"/>
</dbReference>
<evidence type="ECO:0000259" key="2">
    <source>
        <dbReference type="Pfam" id="PF13240"/>
    </source>
</evidence>
<dbReference type="HOGENOM" id="CLU_044438_0_0_9"/>
<feature type="domain" description="Zinc-ribbon" evidence="2">
    <location>
        <begin position="3"/>
        <end position="24"/>
    </location>
</feature>
<feature type="domain" description="YvbJ-like NTF2-like" evidence="5">
    <location>
        <begin position="344"/>
        <end position="466"/>
    </location>
</feature>
<evidence type="ECO:0000259" key="3">
    <source>
        <dbReference type="Pfam" id="PF22813"/>
    </source>
</evidence>
<dbReference type="Pfam" id="PF25155">
    <property type="entry name" value="NTF2_YvbJ"/>
    <property type="match status" value="1"/>
</dbReference>
<sequence>MKFCKECGEKLTDENKDCPKCGTVVLSDPTKPATTKGITNVNFLENLSKKHKVIIISVLAVFIFAFIGIRIGNSIATPERFVDSFQQALIDNDMDQLSKYIVSSDPRLKVDEGSIEAFLAHINNNPSFLGELTNSLNQQTEALEGGHDSTKEVFGDAKDNEHILTLRKQGKNMLFFDRYVVEPMAYYITLYTNYPDTKLYINGEEIDITHRMDFAREYGPFMPGVYTLKAVLEGEFVDLEVEEELIIFDIYHNHVSVNLHLYGSHVNPTSNYNDTRVFANGIDTGLTVSDISEFGPVSTDGSVVLHGVKEFPWGTIESDEVKLTGQSSAHLAIPAVNDELNEQLMEAMNSYYLTSIAALMELDASLLKNTTPNNVATIESDIDHYTEYGHDYHMELKEILYDLSSVSLFQEDGQYKAHISARQYLQYTDYSYFDENGEHAITNPDYDSQHILVYDKDAGEWQYKDSHGLWSINTHTIKSFEF</sequence>
<dbReference type="STRING" id="293826.Amet_0239"/>
<dbReference type="Pfam" id="PF22820">
    <property type="entry name" value="TcaA_3rd_4th"/>
    <property type="match status" value="2"/>
</dbReference>
<dbReference type="InterPro" id="IPR054529">
    <property type="entry name" value="TcaA_2nd"/>
</dbReference>
<dbReference type="RefSeq" id="WP_011971381.1">
    <property type="nucleotide sequence ID" value="NC_009633.1"/>
</dbReference>
<keyword evidence="1" id="KW-0812">Transmembrane</keyword>
<dbReference type="Proteomes" id="UP000001572">
    <property type="component" value="Chromosome"/>
</dbReference>
<dbReference type="eggNOG" id="COG4640">
    <property type="taxonomic scope" value="Bacteria"/>
</dbReference>
<evidence type="ECO:0000259" key="5">
    <source>
        <dbReference type="Pfam" id="PF25155"/>
    </source>
</evidence>